<proteinExistence type="predicted"/>
<evidence type="ECO:0000313" key="2">
    <source>
        <dbReference type="WBParaSite" id="JU765_v2.g1579.t1"/>
    </source>
</evidence>
<name>A0AC34QES4_9BILA</name>
<evidence type="ECO:0000313" key="1">
    <source>
        <dbReference type="Proteomes" id="UP000887576"/>
    </source>
</evidence>
<reference evidence="2" key="1">
    <citation type="submission" date="2022-11" db="UniProtKB">
        <authorList>
            <consortium name="WormBaseParasite"/>
        </authorList>
    </citation>
    <scope>IDENTIFICATION</scope>
</reference>
<organism evidence="1 2">
    <name type="scientific">Panagrolaimus sp. JU765</name>
    <dbReference type="NCBI Taxonomy" id="591449"/>
    <lineage>
        <taxon>Eukaryota</taxon>
        <taxon>Metazoa</taxon>
        <taxon>Ecdysozoa</taxon>
        <taxon>Nematoda</taxon>
        <taxon>Chromadorea</taxon>
        <taxon>Rhabditida</taxon>
        <taxon>Tylenchina</taxon>
        <taxon>Panagrolaimomorpha</taxon>
        <taxon>Panagrolaimoidea</taxon>
        <taxon>Panagrolaimidae</taxon>
        <taxon>Panagrolaimus</taxon>
    </lineage>
</organism>
<dbReference type="Proteomes" id="UP000887576">
    <property type="component" value="Unplaced"/>
</dbReference>
<dbReference type="WBParaSite" id="JU765_v2.g1579.t1">
    <property type="protein sequence ID" value="JU765_v2.g1579.t1"/>
    <property type="gene ID" value="JU765_v2.g1579"/>
</dbReference>
<sequence>MKQLIFGILFVLLFNSIWSLEEYSEELHISSLPNNDLSYLFRFITTASGNGNAQTKDSFRLFPMTIKQLFDYDIEEFQLSMTTGFWKHDVWGIQPKTDSPTGFLLLVKFSDNMTDETVSKTWSLIVKQINGFFCSSILEMDPVLTVIPTFVDGNAKNYRFAHLSGEPLCTENIKPFLRLLPCKTSGLGTLIFSNDFFNTPFHSLSIHATNQQDDFNVELVAQIVKSKLSLLKYGGQFAQLTSLTDNLKCSVAKEQKLTHNFGTNYEASIDDQKFMTFDLTTMNTTNKTSKLKILMDRKELEKRVIYSPPLSLTIAQEQSDFRGGIMTTTIFNNLNEDLIASYFHVIPWQFRIEIDSLNFQCKQDDKSFQNFPFLKKSLDPALMEKKALAFEIGLTLPKHSLCTLKLKFSNYLMIALSYPPDSNYGIFVPSPILTVNVTNDVFTKHSINLKTKKQNEKEEIRIFEIRIFGEPLLILLPVPDFSMPFNVIVIATTVAGYFFGSIYNINIKAYLPKFK</sequence>
<protein>
    <submittedName>
        <fullName evidence="2">GPI transamidase component PIG-T</fullName>
    </submittedName>
</protein>
<accession>A0AC34QES4</accession>